<feature type="domain" description="Capsule synthesis protein CapA" evidence="2">
    <location>
        <begin position="86"/>
        <end position="350"/>
    </location>
</feature>
<dbReference type="SMART" id="SM00854">
    <property type="entry name" value="PGA_cap"/>
    <property type="match status" value="1"/>
</dbReference>
<reference evidence="3" key="1">
    <citation type="submission" date="2013-06" db="EMBL/GenBank/DDBJ databases">
        <authorList>
            <person name="Weinstock G."/>
            <person name="Sodergren E."/>
            <person name="Clifton S."/>
            <person name="Fulton L."/>
            <person name="Fulton B."/>
            <person name="Courtney L."/>
            <person name="Fronick C."/>
            <person name="Harrison M."/>
            <person name="Strong C."/>
            <person name="Farmer C."/>
            <person name="Delahaunty K."/>
            <person name="Markovic C."/>
            <person name="Hall O."/>
            <person name="Minx P."/>
            <person name="Tomlinson C."/>
            <person name="Mitreva M."/>
            <person name="Nelson J."/>
            <person name="Hou S."/>
            <person name="Wollam A."/>
            <person name="Pepin K.H."/>
            <person name="Johnson M."/>
            <person name="Bhonagiri V."/>
            <person name="Nash W.E."/>
            <person name="Warren W."/>
            <person name="Chinwalla A."/>
            <person name="Mardis E.R."/>
            <person name="Wilson R.K."/>
        </authorList>
    </citation>
    <scope>NUCLEOTIDE SEQUENCE [LARGE SCALE GENOMIC DNA]</scope>
    <source>
        <strain evidence="3">ATCC 49176</strain>
    </source>
</reference>
<comment type="caution">
    <text evidence="3">The sequence shown here is derived from an EMBL/GenBank/DDBJ whole genome shotgun (WGS) entry which is preliminary data.</text>
</comment>
<dbReference type="InterPro" id="IPR019079">
    <property type="entry name" value="Capsule_synth_CapA"/>
</dbReference>
<dbReference type="InterPro" id="IPR052169">
    <property type="entry name" value="CW_Biosynth-Accessory"/>
</dbReference>
<evidence type="ECO:0000313" key="3">
    <source>
        <dbReference type="EMBL" id="ESK65001.1"/>
    </source>
</evidence>
<dbReference type="GeneID" id="84817235"/>
<dbReference type="InterPro" id="IPR029052">
    <property type="entry name" value="Metallo-depent_PP-like"/>
</dbReference>
<evidence type="ECO:0000259" key="2">
    <source>
        <dbReference type="SMART" id="SM00854"/>
    </source>
</evidence>
<protein>
    <submittedName>
        <fullName evidence="3">Bacterial capsule synthesis protein</fullName>
    </submittedName>
</protein>
<keyword evidence="4" id="KW-1185">Reference proteome</keyword>
<dbReference type="HOGENOM" id="CLU_038823_0_2_9"/>
<dbReference type="AlphaFoldDB" id="W1Q1V4"/>
<name>W1Q1V4_ABIDE</name>
<comment type="similarity">
    <text evidence="1">Belongs to the CapA family.</text>
</comment>
<evidence type="ECO:0000256" key="1">
    <source>
        <dbReference type="ARBA" id="ARBA00005662"/>
    </source>
</evidence>
<dbReference type="STRING" id="592010.GCWU000182_001733"/>
<gene>
    <name evidence="3" type="ORF">GCWU000182_001733</name>
</gene>
<dbReference type="SUPFAM" id="SSF56300">
    <property type="entry name" value="Metallo-dependent phosphatases"/>
    <property type="match status" value="1"/>
</dbReference>
<dbReference type="PANTHER" id="PTHR33393">
    <property type="entry name" value="POLYGLUTAMINE SYNTHESIS ACCESSORY PROTEIN RV0574C-RELATED"/>
    <property type="match status" value="1"/>
</dbReference>
<dbReference type="Gene3D" id="3.60.21.10">
    <property type="match status" value="1"/>
</dbReference>
<accession>W1Q1V4</accession>
<organism evidence="3 4">
    <name type="scientific">Abiotrophia defectiva ATCC 49176</name>
    <dbReference type="NCBI Taxonomy" id="592010"/>
    <lineage>
        <taxon>Bacteria</taxon>
        <taxon>Bacillati</taxon>
        <taxon>Bacillota</taxon>
        <taxon>Bacilli</taxon>
        <taxon>Lactobacillales</taxon>
        <taxon>Aerococcaceae</taxon>
        <taxon>Abiotrophia</taxon>
    </lineage>
</organism>
<dbReference type="PANTHER" id="PTHR33393:SF12">
    <property type="entry name" value="CAPSULE BIOSYNTHESIS PROTEIN CAPA"/>
    <property type="match status" value="1"/>
</dbReference>
<dbReference type="CDD" id="cd07381">
    <property type="entry name" value="MPP_CapA"/>
    <property type="match status" value="1"/>
</dbReference>
<dbReference type="eggNOG" id="COG2843">
    <property type="taxonomic scope" value="Bacteria"/>
</dbReference>
<dbReference type="Pfam" id="PF09587">
    <property type="entry name" value="PGA_cap"/>
    <property type="match status" value="1"/>
</dbReference>
<evidence type="ECO:0000313" key="4">
    <source>
        <dbReference type="Proteomes" id="UP000019050"/>
    </source>
</evidence>
<dbReference type="EMBL" id="ACIN03000015">
    <property type="protein sequence ID" value="ESK65001.1"/>
    <property type="molecule type" value="Genomic_DNA"/>
</dbReference>
<dbReference type="RefSeq" id="WP_023392356.1">
    <property type="nucleotide sequence ID" value="NZ_KI535341.1"/>
</dbReference>
<dbReference type="OrthoDB" id="9810906at2"/>
<dbReference type="Proteomes" id="UP000019050">
    <property type="component" value="Unassembled WGS sequence"/>
</dbReference>
<proteinExistence type="inferred from homology"/>
<sequence length="447" mass="49884">MKSEFFSKYRPHLIALAFVLFLVAGFAMIGLLASQPHDHLQTHESESVVSESSSSEPKPLVLAEPLVGLKAKDQETPFEGKEGELKLRSVGDVLLHEFVSEMASVKNPFYKSAVDRLHKDGISWENPGGAYDFYPMLAQIAPYMSYADVTLANMEVIVANPQYPVTGYPSFNAPKQILKALQAIGVDMVTNGTNHTLDYSARGALASIANLKEAQMPYVGSFESQEDHDTPRIIEKNGIKIGILTYSYGTNGVPVPEDQPYLINLVDLPQMVEDVKALKDKVDAVVVTLQLGQEYDTTPDPTQEQVFQALSDAGVKLILGGHPHVLQPMQWFNGKQTFAIYSQASFMSGQIYPANKQGGITEVTFKRGEDGQVTVTDPKFMPIYITGAENAEFYETVPMADYNRYAVSEGADWYEIIRQRMQLYTKDFRYVSHLETQWTQEDTDIHR</sequence>